<reference evidence="2 3" key="1">
    <citation type="submission" date="2020-04" db="EMBL/GenBank/DDBJ databases">
        <authorList>
            <person name="Basu S."/>
            <person name="Maruthanayagam V."/>
            <person name="Chakraborty S."/>
            <person name="Pramanik A."/>
            <person name="Mukherjee J."/>
            <person name="Brink B."/>
        </authorList>
    </citation>
    <scope>NUCLEOTIDE SEQUENCE [LARGE SCALE GENOMIC DNA]</scope>
    <source>
        <strain evidence="2 3">AP17</strain>
    </source>
</reference>
<dbReference type="KEGG" id="oxy:HCG48_16950"/>
<protein>
    <submittedName>
        <fullName evidence="2">Uncharacterized protein</fullName>
    </submittedName>
</protein>
<dbReference type="AlphaFoldDB" id="A0A6H1U0Y6"/>
<organism evidence="2 3">
    <name type="scientific">Oxynema aestuarii AP17</name>
    <dbReference type="NCBI Taxonomy" id="2064643"/>
    <lineage>
        <taxon>Bacteria</taxon>
        <taxon>Bacillati</taxon>
        <taxon>Cyanobacteriota</taxon>
        <taxon>Cyanophyceae</taxon>
        <taxon>Oscillatoriophycideae</taxon>
        <taxon>Oscillatoriales</taxon>
        <taxon>Oscillatoriaceae</taxon>
        <taxon>Oxynema</taxon>
        <taxon>Oxynema aestuarii</taxon>
    </lineage>
</organism>
<evidence type="ECO:0000313" key="2">
    <source>
        <dbReference type="EMBL" id="QIZ72057.1"/>
    </source>
</evidence>
<dbReference type="EMBL" id="CP051167">
    <property type="protein sequence ID" value="QIZ72057.1"/>
    <property type="molecule type" value="Genomic_DNA"/>
</dbReference>
<gene>
    <name evidence="2" type="ORF">HCG48_16950</name>
</gene>
<name>A0A6H1U0Y6_9CYAN</name>
<keyword evidence="1" id="KW-0812">Transmembrane</keyword>
<evidence type="ECO:0000313" key="3">
    <source>
        <dbReference type="Proteomes" id="UP000500857"/>
    </source>
</evidence>
<feature type="transmembrane region" description="Helical" evidence="1">
    <location>
        <begin position="100"/>
        <end position="124"/>
    </location>
</feature>
<keyword evidence="1" id="KW-1133">Transmembrane helix</keyword>
<proteinExistence type="predicted"/>
<sequence>MLETKLSPRAALLYHWIRSRPHHDGRVTLDLQDFQAWTAEYREKPYGDREVLDALREIKAHQFVKVRKTQVTLDLLADPRDREPLPNPVSIERGDRPNPVLLVFTSVLTAFAFGLFPLLFAFHLSQAKPGSPLSPTPWAVLSEKTAD</sequence>
<keyword evidence="3" id="KW-1185">Reference proteome</keyword>
<keyword evidence="1" id="KW-0472">Membrane</keyword>
<dbReference type="Proteomes" id="UP000500857">
    <property type="component" value="Chromosome"/>
</dbReference>
<dbReference type="RefSeq" id="WP_168570208.1">
    <property type="nucleotide sequence ID" value="NZ_CP051167.1"/>
</dbReference>
<evidence type="ECO:0000256" key="1">
    <source>
        <dbReference type="SAM" id="Phobius"/>
    </source>
</evidence>
<accession>A0A6H1U0Y6</accession>